<dbReference type="InterPro" id="IPR042099">
    <property type="entry name" value="ANL_N_sf"/>
</dbReference>
<proteinExistence type="predicted"/>
<organism evidence="3 5">
    <name type="scientific">Marivita cryptomonadis</name>
    <dbReference type="NCBI Taxonomy" id="505252"/>
    <lineage>
        <taxon>Bacteria</taxon>
        <taxon>Pseudomonadati</taxon>
        <taxon>Pseudomonadota</taxon>
        <taxon>Alphaproteobacteria</taxon>
        <taxon>Rhodobacterales</taxon>
        <taxon>Roseobacteraceae</taxon>
        <taxon>Marivita</taxon>
    </lineage>
</organism>
<evidence type="ECO:0000313" key="5">
    <source>
        <dbReference type="Proteomes" id="UP000755667"/>
    </source>
</evidence>
<name>A0A9Q2S1U8_9RHOB</name>
<sequence>MNDQTTTNDGTAVYPPSSETVSRAHIDASRYEEMYARSVSDPEGFWAEAAQRLDW</sequence>
<dbReference type="Proteomes" id="UP000755667">
    <property type="component" value="Unassembled WGS sequence"/>
</dbReference>
<evidence type="ECO:0000313" key="3">
    <source>
        <dbReference type="EMBL" id="MBM2414870.1"/>
    </source>
</evidence>
<comment type="caution">
    <text evidence="3">The sequence shown here is derived from an EMBL/GenBank/DDBJ whole genome shotgun (WGS) entry which is preliminary data.</text>
</comment>
<feature type="non-terminal residue" evidence="3">
    <location>
        <position position="55"/>
    </location>
</feature>
<evidence type="ECO:0000313" key="6">
    <source>
        <dbReference type="Proteomes" id="UP000809440"/>
    </source>
</evidence>
<protein>
    <recommendedName>
        <fullName evidence="2">Acetyl-coenzyme A synthetase N-terminal domain-containing protein</fullName>
    </recommendedName>
</protein>
<dbReference type="RefSeq" id="WP_203276058.1">
    <property type="nucleotide sequence ID" value="NZ_JAFBWU010000020.1"/>
</dbReference>
<gene>
    <name evidence="3" type="ORF">JQX41_21395</name>
    <name evidence="4" type="ORF">JQX48_21415</name>
</gene>
<dbReference type="AlphaFoldDB" id="A0A9Q2S1U8"/>
<feature type="domain" description="Acetyl-coenzyme A synthetase N-terminal" evidence="2">
    <location>
        <begin position="31"/>
        <end position="55"/>
    </location>
</feature>
<accession>A0A9Q2S1U8</accession>
<feature type="region of interest" description="Disordered" evidence="1">
    <location>
        <begin position="1"/>
        <end position="21"/>
    </location>
</feature>
<keyword evidence="6" id="KW-1185">Reference proteome</keyword>
<evidence type="ECO:0000256" key="1">
    <source>
        <dbReference type="SAM" id="MobiDB-lite"/>
    </source>
</evidence>
<reference evidence="3 6" key="1">
    <citation type="submission" date="2021-01" db="EMBL/GenBank/DDBJ databases">
        <title>Diatom-associated Roseobacters Show Island Model of Population Structure.</title>
        <authorList>
            <person name="Qu L."/>
            <person name="Feng X."/>
            <person name="Chen Y."/>
            <person name="Li L."/>
            <person name="Wang X."/>
            <person name="Hu Z."/>
            <person name="Wang H."/>
            <person name="Luo H."/>
        </authorList>
    </citation>
    <scope>NUCLEOTIDE SEQUENCE</scope>
    <source>
        <strain evidence="4 6">CC28-63</strain>
        <strain evidence="3">CC28-69</strain>
    </source>
</reference>
<dbReference type="EMBL" id="JAFBXF010000020">
    <property type="protein sequence ID" value="MBM2419541.1"/>
    <property type="molecule type" value="Genomic_DNA"/>
</dbReference>
<dbReference type="Gene3D" id="3.40.50.12780">
    <property type="entry name" value="N-terminal domain of ligase-like"/>
    <property type="match status" value="1"/>
</dbReference>
<evidence type="ECO:0000259" key="2">
    <source>
        <dbReference type="Pfam" id="PF16177"/>
    </source>
</evidence>
<dbReference type="InterPro" id="IPR032387">
    <property type="entry name" value="ACAS_N"/>
</dbReference>
<feature type="compositionally biased region" description="Polar residues" evidence="1">
    <location>
        <begin position="1"/>
        <end position="10"/>
    </location>
</feature>
<dbReference type="Pfam" id="PF16177">
    <property type="entry name" value="ACAS_N"/>
    <property type="match status" value="1"/>
</dbReference>
<evidence type="ECO:0000313" key="4">
    <source>
        <dbReference type="EMBL" id="MBM2419541.1"/>
    </source>
</evidence>
<dbReference type="Proteomes" id="UP000809440">
    <property type="component" value="Unassembled WGS sequence"/>
</dbReference>
<dbReference type="EMBL" id="JAFBXE010000020">
    <property type="protein sequence ID" value="MBM2414870.1"/>
    <property type="molecule type" value="Genomic_DNA"/>
</dbReference>